<proteinExistence type="predicted"/>
<evidence type="ECO:0000313" key="1">
    <source>
        <dbReference type="EMBL" id="TKX25089.1"/>
    </source>
</evidence>
<gene>
    <name evidence="1" type="ORF">C1H76_2675</name>
</gene>
<name>A0A4U7B2P3_9PEZI</name>
<comment type="caution">
    <text evidence="1">The sequence shown here is derived from an EMBL/GenBank/DDBJ whole genome shotgun (WGS) entry which is preliminary data.</text>
</comment>
<dbReference type="AlphaFoldDB" id="A0A4U7B2P3"/>
<dbReference type="EMBL" id="PTQR01000032">
    <property type="protein sequence ID" value="TKX25089.1"/>
    <property type="molecule type" value="Genomic_DNA"/>
</dbReference>
<protein>
    <submittedName>
        <fullName evidence="1">Uncharacterized protein</fullName>
    </submittedName>
</protein>
<sequence length="199" mass="22292">MAAVGSNNQLPKGVDRMRDRSTLFLGHWTLAILDQELRQAVFYDSLHMFVRERIVIIRRLLVQTLWLSVSKDVLRVCINHEAQCNLALSTVAYTSFGMPSTTRAWSLNSEAFRLLFLALPPATAPHKYETRHFHPIRACSDALHAIARGVPTSQLTAPLAQYLSNKAAQEVVINLRHHVEEAIGVLGGLLGLWNVTEDD</sequence>
<dbReference type="Proteomes" id="UP000308133">
    <property type="component" value="Unassembled WGS sequence"/>
</dbReference>
<reference evidence="1 2" key="1">
    <citation type="submission" date="2018-02" db="EMBL/GenBank/DDBJ databases">
        <title>Draft genome sequences of Elsinoe sp., causing black scab on jojoba.</title>
        <authorList>
            <person name="Stodart B."/>
            <person name="Jeffress S."/>
            <person name="Ash G."/>
            <person name="Arun Chinnappa K."/>
        </authorList>
    </citation>
    <scope>NUCLEOTIDE SEQUENCE [LARGE SCALE GENOMIC DNA]</scope>
    <source>
        <strain evidence="1 2">Hillstone_2</strain>
    </source>
</reference>
<organism evidence="1 2">
    <name type="scientific">Elsinoe australis</name>
    <dbReference type="NCBI Taxonomy" id="40998"/>
    <lineage>
        <taxon>Eukaryota</taxon>
        <taxon>Fungi</taxon>
        <taxon>Dikarya</taxon>
        <taxon>Ascomycota</taxon>
        <taxon>Pezizomycotina</taxon>
        <taxon>Dothideomycetes</taxon>
        <taxon>Dothideomycetidae</taxon>
        <taxon>Myriangiales</taxon>
        <taxon>Elsinoaceae</taxon>
        <taxon>Elsinoe</taxon>
    </lineage>
</organism>
<accession>A0A4U7B2P3</accession>
<evidence type="ECO:0000313" key="2">
    <source>
        <dbReference type="Proteomes" id="UP000308133"/>
    </source>
</evidence>